<dbReference type="PANTHER" id="PTHR37310:SF1">
    <property type="entry name" value="CYTOPLASMIC PROTEIN"/>
    <property type="match status" value="1"/>
</dbReference>
<accession>A0A9J6PF44</accession>
<reference evidence="1" key="2">
    <citation type="submission" date="2021-04" db="EMBL/GenBank/DDBJ databases">
        <authorList>
            <person name="Dong X."/>
        </authorList>
    </citation>
    <scope>NUCLEOTIDE SEQUENCE</scope>
    <source>
        <strain evidence="1">ZWT</strain>
    </source>
</reference>
<comment type="caution">
    <text evidence="1">The sequence shown here is derived from an EMBL/GenBank/DDBJ whole genome shotgun (WGS) entry which is preliminary data.</text>
</comment>
<dbReference type="Gene3D" id="1.20.1270.360">
    <property type="match status" value="1"/>
</dbReference>
<name>A0A9J6PF44_9CLOT</name>
<dbReference type="InterPro" id="IPR005560">
    <property type="entry name" value="Csp_YhjQ"/>
</dbReference>
<dbReference type="InterPro" id="IPR044543">
    <property type="entry name" value="YHJQ-like"/>
</dbReference>
<dbReference type="Proteomes" id="UP001056429">
    <property type="component" value="Unassembled WGS sequence"/>
</dbReference>
<dbReference type="EMBL" id="JAGSOJ010000007">
    <property type="protein sequence ID" value="MCM1992840.1"/>
    <property type="molecule type" value="Genomic_DNA"/>
</dbReference>
<dbReference type="CDD" id="cd08026">
    <property type="entry name" value="DUF326"/>
    <property type="match status" value="1"/>
</dbReference>
<gene>
    <name evidence="1" type="ORF">KDK92_24235</name>
</gene>
<dbReference type="PANTHER" id="PTHR37310">
    <property type="entry name" value="CYTOPLASMIC PROTEIN-RELATED"/>
    <property type="match status" value="1"/>
</dbReference>
<dbReference type="RefSeq" id="WP_250862006.1">
    <property type="nucleotide sequence ID" value="NZ_JAGSOJ010000007.1"/>
</dbReference>
<evidence type="ECO:0000313" key="1">
    <source>
        <dbReference type="EMBL" id="MCM1992840.1"/>
    </source>
</evidence>
<sequence length="107" mass="12404">MHTPILIVIQNCEAMCEYMITFFGEEEDVELRRKQIRLLRDCADICTLTAKFISRHSIFAKHLANLCSFICDSCGKECMKFKDLESQNCAKMCLDCARECRSYAMVE</sequence>
<proteinExistence type="predicted"/>
<dbReference type="Pfam" id="PF03860">
    <property type="entry name" value="Csp"/>
    <property type="match status" value="1"/>
</dbReference>
<evidence type="ECO:0000313" key="2">
    <source>
        <dbReference type="Proteomes" id="UP001056429"/>
    </source>
</evidence>
<reference evidence="1" key="1">
    <citation type="journal article" date="2021" name="mSystems">
        <title>Bacteria and Archaea Synergistically Convert Glycine Betaine to Biogenic Methane in the Formosa Cold Seep of the South China Sea.</title>
        <authorList>
            <person name="Li L."/>
            <person name="Zhang W."/>
            <person name="Zhang S."/>
            <person name="Song L."/>
            <person name="Sun Q."/>
            <person name="Zhang H."/>
            <person name="Xiang H."/>
            <person name="Dong X."/>
        </authorList>
    </citation>
    <scope>NUCLEOTIDE SEQUENCE</scope>
    <source>
        <strain evidence="1">ZWT</strain>
    </source>
</reference>
<dbReference type="AlphaFoldDB" id="A0A9J6PF44"/>
<keyword evidence="2" id="KW-1185">Reference proteome</keyword>
<protein>
    <submittedName>
        <fullName evidence="1">Four-helix bundle copper-binding protein</fullName>
    </submittedName>
</protein>
<organism evidence="1 2">
    <name type="scientific">Oceanirhabdus seepicola</name>
    <dbReference type="NCBI Taxonomy" id="2828781"/>
    <lineage>
        <taxon>Bacteria</taxon>
        <taxon>Bacillati</taxon>
        <taxon>Bacillota</taxon>
        <taxon>Clostridia</taxon>
        <taxon>Eubacteriales</taxon>
        <taxon>Clostridiaceae</taxon>
        <taxon>Oceanirhabdus</taxon>
    </lineage>
</organism>